<organism evidence="1 2">
    <name type="scientific">Microbacterium limosum</name>
    <dbReference type="NCBI Taxonomy" id="3079935"/>
    <lineage>
        <taxon>Bacteria</taxon>
        <taxon>Bacillati</taxon>
        <taxon>Actinomycetota</taxon>
        <taxon>Actinomycetes</taxon>
        <taxon>Micrococcales</taxon>
        <taxon>Microbacteriaceae</taxon>
        <taxon>Microbacterium</taxon>
    </lineage>
</organism>
<name>A0AAU0MLI1_9MICO</name>
<gene>
    <name evidence="1" type="ORF">RYJ27_06690</name>
</gene>
<reference evidence="1 2" key="1">
    <citation type="submission" date="2023-10" db="EMBL/GenBank/DDBJ databases">
        <title>Y20.</title>
        <authorList>
            <person name="Zhang G."/>
            <person name="Ding Y."/>
        </authorList>
    </citation>
    <scope>NUCLEOTIDE SEQUENCE [LARGE SCALE GENOMIC DNA]</scope>
    <source>
        <strain evidence="1 2">Y20</strain>
    </source>
</reference>
<sequence length="79" mass="8225">MDAGHPCTDRQAAHAALVDGNAVAGILADLLAGDATALVATCGECGADAQAALVRCRHCTHTLFTVIRRTRCRFCASDR</sequence>
<dbReference type="EMBL" id="CP137080">
    <property type="protein sequence ID" value="WOQ70946.1"/>
    <property type="molecule type" value="Genomic_DNA"/>
</dbReference>
<dbReference type="InterPro" id="IPR045423">
    <property type="entry name" value="DUF6510"/>
</dbReference>
<accession>A0AAU0MLI1</accession>
<dbReference type="Pfam" id="PF20120">
    <property type="entry name" value="DUF6510"/>
    <property type="match status" value="1"/>
</dbReference>
<dbReference type="AlphaFoldDB" id="A0AAU0MLI1"/>
<evidence type="ECO:0000313" key="1">
    <source>
        <dbReference type="EMBL" id="WOQ70946.1"/>
    </source>
</evidence>
<protein>
    <submittedName>
        <fullName evidence="1">DUF6510 family protein</fullName>
    </submittedName>
</protein>
<keyword evidence="2" id="KW-1185">Reference proteome</keyword>
<proteinExistence type="predicted"/>
<evidence type="ECO:0000313" key="2">
    <source>
        <dbReference type="Proteomes" id="UP001329313"/>
    </source>
</evidence>
<dbReference type="Proteomes" id="UP001329313">
    <property type="component" value="Chromosome"/>
</dbReference>
<dbReference type="KEGG" id="mliy:RYJ27_06690"/>
<dbReference type="RefSeq" id="WP_330172008.1">
    <property type="nucleotide sequence ID" value="NZ_CP137080.1"/>
</dbReference>